<sequence length="265" mass="30485">MTMNVWPRYNPYNKYVGVPAKCLPPQNQDVAYSEYIPHDYYRTYDIYPEQQIYDHHYSTASRLPASRFPPHGLDVRDYQAQPRPYSQHYSRPPTIRAERPPSSNQDRPPSKRARLDPDFAPEGEANPVRDSNAPGRHYGRSKDLSQPMPIMRGPEVQTRGSIESASEMPKTGAISRLCVAGALDPLELNSQDEAKFPDVQALKTLIQDRKLMLDADAKDIGEDEEVRGTEWGREAVIDVCRDLEHKIRTMERPQKNTWDTFLVFR</sequence>
<gene>
    <name evidence="2" type="ORF">LAMO00422_LOCUS12883</name>
</gene>
<reference evidence="2" key="1">
    <citation type="submission" date="2021-01" db="EMBL/GenBank/DDBJ databases">
        <authorList>
            <person name="Corre E."/>
            <person name="Pelletier E."/>
            <person name="Niang G."/>
            <person name="Scheremetjew M."/>
            <person name="Finn R."/>
            <person name="Kale V."/>
            <person name="Holt S."/>
            <person name="Cochrane G."/>
            <person name="Meng A."/>
            <person name="Brown T."/>
            <person name="Cohen L."/>
        </authorList>
    </citation>
    <scope>NUCLEOTIDE SEQUENCE</scope>
    <source>
        <strain evidence="2">CCMP2058</strain>
    </source>
</reference>
<feature type="region of interest" description="Disordered" evidence="1">
    <location>
        <begin position="64"/>
        <end position="155"/>
    </location>
</feature>
<organism evidence="2">
    <name type="scientific">Amorphochlora amoebiformis</name>
    <dbReference type="NCBI Taxonomy" id="1561963"/>
    <lineage>
        <taxon>Eukaryota</taxon>
        <taxon>Sar</taxon>
        <taxon>Rhizaria</taxon>
        <taxon>Cercozoa</taxon>
        <taxon>Chlorarachniophyceae</taxon>
        <taxon>Amorphochlora</taxon>
    </lineage>
</organism>
<accession>A0A7S0DG40</accession>
<protein>
    <submittedName>
        <fullName evidence="2">Uncharacterized protein</fullName>
    </submittedName>
</protein>
<name>A0A7S0DG40_9EUKA</name>
<evidence type="ECO:0000313" key="2">
    <source>
        <dbReference type="EMBL" id="CAD8453942.1"/>
    </source>
</evidence>
<dbReference type="EMBL" id="HBEM01018868">
    <property type="protein sequence ID" value="CAD8453942.1"/>
    <property type="molecule type" value="Transcribed_RNA"/>
</dbReference>
<dbReference type="AlphaFoldDB" id="A0A7S0DG40"/>
<proteinExistence type="predicted"/>
<evidence type="ECO:0000256" key="1">
    <source>
        <dbReference type="SAM" id="MobiDB-lite"/>
    </source>
</evidence>